<evidence type="ECO:0000256" key="2">
    <source>
        <dbReference type="ARBA" id="ARBA00007802"/>
    </source>
</evidence>
<keyword evidence="10" id="KW-1185">Reference proteome</keyword>
<evidence type="ECO:0000313" key="9">
    <source>
        <dbReference type="EMBL" id="QOD38510.1"/>
    </source>
</evidence>
<feature type="transmembrane region" description="Helical" evidence="8">
    <location>
        <begin position="651"/>
        <end position="668"/>
    </location>
</feature>
<proteinExistence type="inferred from homology"/>
<evidence type="ECO:0000256" key="8">
    <source>
        <dbReference type="SAM" id="Phobius"/>
    </source>
</evidence>
<dbReference type="Proteomes" id="UP000516514">
    <property type="component" value="Chromosome"/>
</dbReference>
<feature type="transmembrane region" description="Helical" evidence="8">
    <location>
        <begin position="625"/>
        <end position="644"/>
    </location>
</feature>
<organism evidence="9 10">
    <name type="scientific">Candidatus Wolbachia massiliensis</name>
    <dbReference type="NCBI Taxonomy" id="1845000"/>
    <lineage>
        <taxon>Bacteria</taxon>
        <taxon>Pseudomonadati</taxon>
        <taxon>Pseudomonadota</taxon>
        <taxon>Alphaproteobacteria</taxon>
        <taxon>Rickettsiales</taxon>
        <taxon>Anaplasmataceae</taxon>
        <taxon>Wolbachieae</taxon>
        <taxon>Wolbachia</taxon>
    </lineage>
</organism>
<dbReference type="GO" id="GO:0030255">
    <property type="term" value="P:protein secretion by the type IV secretion system"/>
    <property type="evidence" value="ECO:0007669"/>
    <property type="project" value="InterPro"/>
</dbReference>
<dbReference type="Pfam" id="PF04610">
    <property type="entry name" value="TrbL"/>
    <property type="match status" value="1"/>
</dbReference>
<sequence>MISKRSLSLILCLTITGCTMDCVEPGLQSRNTSVSVDVPVHKANEGVKIHWVDSGQVISENDTIKFTLGGSINFCPSKEGKNPRKVLVPAVFCADGSEPNYSRAANINDVPNNYGVDERNISENELCGGKGFGSRRRYVDTGIRVNPGDKLSFSLVSREITIDYDNPKGKGVSFDDNCYETQEGDKKATVQNMLSGGTFFCEDNGKRIAAEFPQLSKENMEKRKVLVGNGYTPYDNKVHFNQYHIKDNKPWMYGSLLDLRRMKIGLNELCDKKDCSFNKVERYESTKIGLDQLCKGKNCNFDEIKKYNSYELNCYYQNVCYTKEGIWNDGLGKQRKRNCVSSIRYEKYDKGNKCDMYSHLKEVKDKLEEIEKNKGDSKLGNIDFTSNAEDTKDISWAEALVARIGGPNSKNGGTKGTQCLPEEKGASKNDKNMYKCSKTSNNFEDFSLRLNHDYLIGEKNVMPGSSVMLAIASNGSYHLHRGGYHVKVTRSCKYINGQKLYMYLGNNPPDDPSAAKDSNFKKIEELIPITEDNVKYYVIDGSHLEEGKSKKIYFGIDVSNVERDDIIDKDKYYENNKYSVTLFVKRKINDFISSTVNKVFDFVTGEFKNNVSDSYEGYRKGLLQGVRALLTLYVIFTVVGYMFGTIQLSKFDFVVRMMKIAFIAFAFSDKSWELFGTTLSKLFVDGSTYLVDSFSGYVGEGGKKFAFLDLTAGVLFTGETWLKFLSLMLSGPFGFLAFLIILYASFTFLKCIISATFRYVISTVLVAFLLSLTPLFIVFILFQQTKSLFDNWIKTLAHLAVQPVILFSSLSILNQLMYSVLYNLTNFSACYQCLISINFLSYDFCIMKSILPLGYSPSTNVDVALSTGERTGGYFSALPIDLIQAIIYLIIASAMETFVEASQQMAQAIFSSGFGVADSVGQVARSASQSALSTVGLDDKTQGMIQGIKQKMGKDRTGVEAKIKEDKDEKKGKNEGKNEERLDALREGGDKKNSDRSTGTSGDNEQLKDKKGD</sequence>
<evidence type="ECO:0000256" key="7">
    <source>
        <dbReference type="SAM" id="MobiDB-lite"/>
    </source>
</evidence>
<evidence type="ECO:0000256" key="6">
    <source>
        <dbReference type="ARBA" id="ARBA00023136"/>
    </source>
</evidence>
<comment type="subcellular location">
    <subcellularLocation>
        <location evidence="1">Cell membrane</location>
        <topology evidence="1">Multi-pass membrane protein</topology>
    </subcellularLocation>
</comment>
<comment type="similarity">
    <text evidence="2">Belongs to the TrbL/VirB6 family.</text>
</comment>
<reference evidence="9 10" key="1">
    <citation type="submission" date="2020-09" db="EMBL/GenBank/DDBJ databases">
        <title>An Earliest Endosymbiont, Wolbachia massiliensis sp. nov., Strain PL13 From the Bed Bug (Cimex hemipterius), Type strain of a New supergroup T.</title>
        <authorList>
            <person name="Laidoudi Y."/>
            <person name="Levasseur A."/>
            <person name="Medkour H."/>
            <person name="Maaloum M."/>
            <person name="BenKhedher M."/>
            <person name="Sambou M."/>
            <person name="Bassene H."/>
            <person name="Davoust B."/>
            <person name="Fenollar F."/>
            <person name="Raoult D."/>
            <person name="Mediannikov O."/>
        </authorList>
    </citation>
    <scope>NUCLEOTIDE SEQUENCE [LARGE SCALE GENOMIC DNA]</scope>
    <source>
        <strain evidence="9 10">PL13</strain>
    </source>
</reference>
<feature type="region of interest" description="Disordered" evidence="7">
    <location>
        <begin position="407"/>
        <end position="426"/>
    </location>
</feature>
<feature type="region of interest" description="Disordered" evidence="7">
    <location>
        <begin position="947"/>
        <end position="1013"/>
    </location>
</feature>
<feature type="transmembrane region" description="Helical" evidence="8">
    <location>
        <begin position="800"/>
        <end position="821"/>
    </location>
</feature>
<keyword evidence="3 8" id="KW-0812">Transmembrane</keyword>
<accession>A0A7M3U275</accession>
<feature type="transmembrane region" description="Helical" evidence="8">
    <location>
        <begin position="724"/>
        <end position="744"/>
    </location>
</feature>
<dbReference type="AlphaFoldDB" id="A0A7M3U275"/>
<evidence type="ECO:0000256" key="3">
    <source>
        <dbReference type="ARBA" id="ARBA00022692"/>
    </source>
</evidence>
<dbReference type="KEGG" id="wms:ID128_01235"/>
<evidence type="ECO:0000313" key="10">
    <source>
        <dbReference type="Proteomes" id="UP000516514"/>
    </source>
</evidence>
<feature type="transmembrane region" description="Helical" evidence="8">
    <location>
        <begin position="756"/>
        <end position="780"/>
    </location>
</feature>
<evidence type="ECO:0000256" key="5">
    <source>
        <dbReference type="ARBA" id="ARBA00022989"/>
    </source>
</evidence>
<dbReference type="InterPro" id="IPR007688">
    <property type="entry name" value="Conjugal_tfr_TrbL/VirB6"/>
</dbReference>
<keyword evidence="6 8" id="KW-0472">Membrane</keyword>
<protein>
    <submittedName>
        <fullName evidence="9">Type IV secretion system protein</fullName>
    </submittedName>
</protein>
<evidence type="ECO:0000256" key="4">
    <source>
        <dbReference type="ARBA" id="ARBA00022729"/>
    </source>
</evidence>
<name>A0A7M3U275_9RICK</name>
<evidence type="ECO:0000256" key="1">
    <source>
        <dbReference type="ARBA" id="ARBA00004651"/>
    </source>
</evidence>
<gene>
    <name evidence="9" type="ORF">ID128_01235</name>
</gene>
<dbReference type="PROSITE" id="PS51257">
    <property type="entry name" value="PROKAR_LIPOPROTEIN"/>
    <property type="match status" value="1"/>
</dbReference>
<dbReference type="GO" id="GO:0005886">
    <property type="term" value="C:plasma membrane"/>
    <property type="evidence" value="ECO:0007669"/>
    <property type="project" value="UniProtKB-SubCell"/>
</dbReference>
<keyword evidence="5 8" id="KW-1133">Transmembrane helix</keyword>
<keyword evidence="4" id="KW-0732">Signal</keyword>
<feature type="compositionally biased region" description="Basic and acidic residues" evidence="7">
    <location>
        <begin position="952"/>
        <end position="995"/>
    </location>
</feature>
<dbReference type="EMBL" id="CP061738">
    <property type="protein sequence ID" value="QOD38510.1"/>
    <property type="molecule type" value="Genomic_DNA"/>
</dbReference>
<dbReference type="RefSeq" id="WP_191111284.1">
    <property type="nucleotide sequence ID" value="NZ_CP061738.1"/>
</dbReference>